<reference evidence="15 16" key="1">
    <citation type="journal article" date="2017" name="Gigascience">
        <title>Genome sequence of the small brown planthopper, Laodelphax striatellus.</title>
        <authorList>
            <person name="Zhu J."/>
            <person name="Jiang F."/>
            <person name="Wang X."/>
            <person name="Yang P."/>
            <person name="Bao Y."/>
            <person name="Zhao W."/>
            <person name="Wang W."/>
            <person name="Lu H."/>
            <person name="Wang Q."/>
            <person name="Cui N."/>
            <person name="Li J."/>
            <person name="Chen X."/>
            <person name="Luo L."/>
            <person name="Yu J."/>
            <person name="Kang L."/>
            <person name="Cui F."/>
        </authorList>
    </citation>
    <scope>NUCLEOTIDE SEQUENCE [LARGE SCALE GENOMIC DNA]</scope>
    <source>
        <strain evidence="15">Lst14</strain>
    </source>
</reference>
<dbReference type="GO" id="GO:0000981">
    <property type="term" value="F:DNA-binding transcription factor activity, RNA polymerase II-specific"/>
    <property type="evidence" value="ECO:0007669"/>
    <property type="project" value="TreeGrafter"/>
</dbReference>
<dbReference type="OrthoDB" id="8749569at2759"/>
<feature type="domain" description="C2H2-type" evidence="14">
    <location>
        <begin position="955"/>
        <end position="977"/>
    </location>
</feature>
<evidence type="ECO:0000256" key="5">
    <source>
        <dbReference type="ARBA" id="ARBA00022771"/>
    </source>
</evidence>
<feature type="compositionally biased region" description="Low complexity" evidence="13">
    <location>
        <begin position="11"/>
        <end position="27"/>
    </location>
</feature>
<feature type="region of interest" description="Disordered" evidence="13">
    <location>
        <begin position="842"/>
        <end position="909"/>
    </location>
</feature>
<feature type="compositionally biased region" description="Pro residues" evidence="13">
    <location>
        <begin position="282"/>
        <end position="301"/>
    </location>
</feature>
<dbReference type="Proteomes" id="UP000291343">
    <property type="component" value="Unassembled WGS sequence"/>
</dbReference>
<feature type="compositionally biased region" description="Pro residues" evidence="13">
    <location>
        <begin position="465"/>
        <end position="502"/>
    </location>
</feature>
<evidence type="ECO:0000256" key="9">
    <source>
        <dbReference type="ARBA" id="ARBA00023163"/>
    </source>
</evidence>
<keyword evidence="6" id="KW-0862">Zinc</keyword>
<feature type="domain" description="C2H2-type" evidence="14">
    <location>
        <begin position="378"/>
        <end position="405"/>
    </location>
</feature>
<feature type="compositionally biased region" description="Pro residues" evidence="13">
    <location>
        <begin position="1098"/>
        <end position="1107"/>
    </location>
</feature>
<feature type="domain" description="C2H2-type" evidence="14">
    <location>
        <begin position="927"/>
        <end position="954"/>
    </location>
</feature>
<feature type="domain" description="C2H2-type" evidence="14">
    <location>
        <begin position="782"/>
        <end position="809"/>
    </location>
</feature>
<keyword evidence="16" id="KW-1185">Reference proteome</keyword>
<keyword evidence="5 12" id="KW-0863">Zinc-finger</keyword>
<dbReference type="PANTHER" id="PTHR23233">
    <property type="entry name" value="SAL-LIKE PROTEIN"/>
    <property type="match status" value="1"/>
</dbReference>
<accession>A0A482WUK4</accession>
<dbReference type="Gene3D" id="3.30.160.60">
    <property type="entry name" value="Classic Zinc Finger"/>
    <property type="match status" value="6"/>
</dbReference>
<keyword evidence="4" id="KW-0677">Repeat</keyword>
<feature type="compositionally biased region" description="Basic and acidic residues" evidence="13">
    <location>
        <begin position="77"/>
        <end position="92"/>
    </location>
</feature>
<feature type="compositionally biased region" description="Acidic residues" evidence="13">
    <location>
        <begin position="56"/>
        <end position="74"/>
    </location>
</feature>
<feature type="region of interest" description="Disordered" evidence="13">
    <location>
        <begin position="1060"/>
        <end position="1119"/>
    </location>
</feature>
<feature type="region of interest" description="Disordered" evidence="13">
    <location>
        <begin position="1"/>
        <end position="105"/>
    </location>
</feature>
<keyword evidence="3" id="KW-0479">Metal-binding</keyword>
<feature type="compositionally biased region" description="Basic and acidic residues" evidence="13">
    <location>
        <begin position="618"/>
        <end position="633"/>
    </location>
</feature>
<dbReference type="Pfam" id="PF00096">
    <property type="entry name" value="zf-C2H2"/>
    <property type="match status" value="4"/>
</dbReference>
<dbReference type="Pfam" id="PF13894">
    <property type="entry name" value="zf-C2H2_4"/>
    <property type="match status" value="1"/>
</dbReference>
<evidence type="ECO:0000256" key="2">
    <source>
        <dbReference type="ARBA" id="ARBA00006991"/>
    </source>
</evidence>
<feature type="compositionally biased region" description="Basic and acidic residues" evidence="13">
    <location>
        <begin position="584"/>
        <end position="602"/>
    </location>
</feature>
<feature type="compositionally biased region" description="Low complexity" evidence="13">
    <location>
        <begin position="224"/>
        <end position="240"/>
    </location>
</feature>
<feature type="region of interest" description="Disordered" evidence="13">
    <location>
        <begin position="458"/>
        <end position="704"/>
    </location>
</feature>
<dbReference type="FunFam" id="3.30.160.60:FF:000130">
    <property type="entry name" value="Spalt-like transcription factor 4"/>
    <property type="match status" value="1"/>
</dbReference>
<evidence type="ECO:0000256" key="10">
    <source>
        <dbReference type="ARBA" id="ARBA00023242"/>
    </source>
</evidence>
<evidence type="ECO:0000313" key="16">
    <source>
        <dbReference type="Proteomes" id="UP000291343"/>
    </source>
</evidence>
<keyword evidence="9" id="KW-0804">Transcription</keyword>
<dbReference type="STRING" id="195883.A0A482WUK4"/>
<dbReference type="PROSITE" id="PS00028">
    <property type="entry name" value="ZINC_FINGER_C2H2_1"/>
    <property type="match status" value="6"/>
</dbReference>
<dbReference type="InterPro" id="IPR036236">
    <property type="entry name" value="Znf_C2H2_sf"/>
</dbReference>
<evidence type="ECO:0000256" key="4">
    <source>
        <dbReference type="ARBA" id="ARBA00022737"/>
    </source>
</evidence>
<comment type="subcellular location">
    <subcellularLocation>
        <location evidence="1">Nucleus</location>
    </subcellularLocation>
</comment>
<feature type="compositionally biased region" description="Polar residues" evidence="13">
    <location>
        <begin position="665"/>
        <end position="674"/>
    </location>
</feature>
<evidence type="ECO:0000256" key="12">
    <source>
        <dbReference type="PROSITE-ProRule" id="PRU00042"/>
    </source>
</evidence>
<dbReference type="InParanoid" id="A0A482WUK4"/>
<dbReference type="GO" id="GO:0000978">
    <property type="term" value="F:RNA polymerase II cis-regulatory region sequence-specific DNA binding"/>
    <property type="evidence" value="ECO:0007669"/>
    <property type="project" value="TreeGrafter"/>
</dbReference>
<comment type="similarity">
    <text evidence="2">Belongs to the krueppel C2H2-type zinc-finger protein family.</text>
</comment>
<keyword evidence="7" id="KW-0805">Transcription regulation</keyword>
<dbReference type="FunFam" id="3.30.160.60:FF:000215">
    <property type="entry name" value="Spalt-like transcription factor 3"/>
    <property type="match status" value="1"/>
</dbReference>
<evidence type="ECO:0000256" key="3">
    <source>
        <dbReference type="ARBA" id="ARBA00022723"/>
    </source>
</evidence>
<dbReference type="PANTHER" id="PTHR23233:SF84">
    <property type="entry name" value="FI23031P1"/>
    <property type="match status" value="1"/>
</dbReference>
<dbReference type="GO" id="GO:0048731">
    <property type="term" value="P:system development"/>
    <property type="evidence" value="ECO:0007669"/>
    <property type="project" value="UniProtKB-ARBA"/>
</dbReference>
<dbReference type="FunFam" id="3.30.160.60:FF:000341">
    <property type="entry name" value="Spalt-like transcription factor 1"/>
    <property type="match status" value="1"/>
</dbReference>
<dbReference type="EMBL" id="QKKF02025284">
    <property type="protein sequence ID" value="RZF37148.1"/>
    <property type="molecule type" value="Genomic_DNA"/>
</dbReference>
<dbReference type="SMART" id="SM00355">
    <property type="entry name" value="ZnF_C2H2"/>
    <property type="match status" value="6"/>
</dbReference>
<dbReference type="SUPFAM" id="SSF57667">
    <property type="entry name" value="beta-beta-alpha zinc fingers"/>
    <property type="match status" value="3"/>
</dbReference>
<dbReference type="AlphaFoldDB" id="A0A482WUK4"/>
<dbReference type="InterPro" id="IPR013087">
    <property type="entry name" value="Znf_C2H2_type"/>
</dbReference>
<protein>
    <recommendedName>
        <fullName evidence="14">C2H2-type domain-containing protein</fullName>
    </recommendedName>
</protein>
<comment type="similarity">
    <text evidence="11">Belongs to the sal C2H2-type zinc-finger protein family.</text>
</comment>
<dbReference type="PROSITE" id="PS50157">
    <property type="entry name" value="ZINC_FINGER_C2H2_2"/>
    <property type="match status" value="6"/>
</dbReference>
<evidence type="ECO:0000256" key="8">
    <source>
        <dbReference type="ARBA" id="ARBA00023125"/>
    </source>
</evidence>
<dbReference type="FunCoup" id="A0A482WUK4">
    <property type="interactions" value="277"/>
</dbReference>
<evidence type="ECO:0000256" key="6">
    <source>
        <dbReference type="ARBA" id="ARBA00022833"/>
    </source>
</evidence>
<dbReference type="FunFam" id="3.30.160.60:FF:000193">
    <property type="entry name" value="Zinc finger protein 300"/>
    <property type="match status" value="1"/>
</dbReference>
<feature type="compositionally biased region" description="Polar residues" evidence="13">
    <location>
        <begin position="1071"/>
        <end position="1082"/>
    </location>
</feature>
<feature type="region of interest" description="Disordered" evidence="13">
    <location>
        <begin position="204"/>
        <end position="303"/>
    </location>
</feature>
<comment type="caution">
    <text evidence="15">The sequence shown here is derived from an EMBL/GenBank/DDBJ whole genome shotgun (WGS) entry which is preliminary data.</text>
</comment>
<name>A0A482WUK4_LAOST</name>
<organism evidence="15 16">
    <name type="scientific">Laodelphax striatellus</name>
    <name type="common">Small brown planthopper</name>
    <name type="synonym">Delphax striatella</name>
    <dbReference type="NCBI Taxonomy" id="195883"/>
    <lineage>
        <taxon>Eukaryota</taxon>
        <taxon>Metazoa</taxon>
        <taxon>Ecdysozoa</taxon>
        <taxon>Arthropoda</taxon>
        <taxon>Hexapoda</taxon>
        <taxon>Insecta</taxon>
        <taxon>Pterygota</taxon>
        <taxon>Neoptera</taxon>
        <taxon>Paraneoptera</taxon>
        <taxon>Hemiptera</taxon>
        <taxon>Auchenorrhyncha</taxon>
        <taxon>Fulgoroidea</taxon>
        <taxon>Delphacidae</taxon>
        <taxon>Criomorphinae</taxon>
        <taxon>Laodelphax</taxon>
    </lineage>
</organism>
<dbReference type="SMR" id="A0A482WUK4"/>
<dbReference type="InterPro" id="IPR051565">
    <property type="entry name" value="Sal_C2H2-zinc-finger"/>
</dbReference>
<proteinExistence type="inferred from homology"/>
<evidence type="ECO:0000256" key="13">
    <source>
        <dbReference type="SAM" id="MobiDB-lite"/>
    </source>
</evidence>
<gene>
    <name evidence="15" type="ORF">LSTR_LSTR015338</name>
</gene>
<feature type="compositionally biased region" description="Polar residues" evidence="13">
    <location>
        <begin position="849"/>
        <end position="865"/>
    </location>
</feature>
<dbReference type="GO" id="GO:0008270">
    <property type="term" value="F:zinc ion binding"/>
    <property type="evidence" value="ECO:0007669"/>
    <property type="project" value="UniProtKB-KW"/>
</dbReference>
<dbReference type="FunFam" id="3.30.160.60:FF:000708">
    <property type="entry name" value="Sal-like protein 1"/>
    <property type="match status" value="1"/>
</dbReference>
<feature type="domain" description="C2H2-type" evidence="14">
    <location>
        <begin position="406"/>
        <end position="433"/>
    </location>
</feature>
<feature type="compositionally biased region" description="Basic and acidic residues" evidence="13">
    <location>
        <begin position="553"/>
        <end position="574"/>
    </location>
</feature>
<feature type="compositionally biased region" description="Polar residues" evidence="13">
    <location>
        <begin position="541"/>
        <end position="550"/>
    </location>
</feature>
<evidence type="ECO:0000256" key="11">
    <source>
        <dbReference type="ARBA" id="ARBA00038474"/>
    </source>
</evidence>
<evidence type="ECO:0000259" key="14">
    <source>
        <dbReference type="PROSITE" id="PS50157"/>
    </source>
</evidence>
<evidence type="ECO:0000313" key="15">
    <source>
        <dbReference type="EMBL" id="RZF37148.1"/>
    </source>
</evidence>
<feature type="compositionally biased region" description="Polar residues" evidence="13">
    <location>
        <begin position="640"/>
        <end position="650"/>
    </location>
</feature>
<keyword evidence="10" id="KW-0539">Nucleus</keyword>
<keyword evidence="8" id="KW-0238">DNA-binding</keyword>
<dbReference type="GO" id="GO:0005634">
    <property type="term" value="C:nucleus"/>
    <property type="evidence" value="ECO:0007669"/>
    <property type="project" value="UniProtKB-SubCell"/>
</dbReference>
<evidence type="ECO:0000256" key="1">
    <source>
        <dbReference type="ARBA" id="ARBA00004123"/>
    </source>
</evidence>
<sequence>MTNGPCAFPIGESSGSSSEEETGSTSGCKLSEELGCEAEKEIQERKEEPDSPMSVENEEAMATGDEDEEEECVPEEGISKTREEARRQRQDAENNNSIGEGEADVDADADADADSLAGDMAGLGFQGLGGFPVPAVPGHVTLEALQNTKVAVAQFAATAMANNADNPAALQNLAVLHSTIYTLQTQQMMQLRLIQQLQQQLQDNGGLPPLVKEPSPPTTPQPLTADTSSASPLAAATTAAVKHQPNTSSAIVVGASVPSSTPPATQSIPPSSHSQALTPTSTKPPTPKPAPTSPPAQPASLPPCSISSSFASSIITNYDPPPSPNGPNSLEMLKRRTEDMLDNASQSLLANNNMADEVAFKKRAAYDSKSGVQLSLKHCCRYCGKVFGSDSALQIHIRSHTGERPFKCNVCGSRFTTKGNLKVHFQRHTSKFPHIKMNPNPVPEHLDKYHPPLIAQMGAHQSLPPGAPPHHPHQIPRPPFPNSPPFPPASLPMYRPPQPPPHDLLLPPHHRPQDPPLVKPILPLSLYSPRGEQEMPENLSKPANSSSPPVSESGDRFKRENIDEEMRSKSESGDLPHANSRLSPKQELEAEGESEHDPDNERYPSPSPYDDCSLDSKYSNEDLLTREDSPSKEENDDSMQEQPQNLSNKMNGEKSPAGSRGLDSPSGSEGQLTPSPHPSHPVQIPRSAQRPPSPAPSESNSLGALDLTPRAHSVHSTPGVSPAPPAATAPPPHFSSFGLLPPVCASSPLMTSALSTLTSSVLNSTAFSPIGLAVGPGVRGNTTCNLCFKTFACNSALEIHYRSHTKERPFKCTICDRGFSTKGNMKQHMLTHKIRDMPPHLFEGHKSGGASSQMCSDEASSNASSEGLLRPMSVEPPLSLPPAPGLASSPGVASIKPEPSAIKRSRSPLLEEPALTLPKRQPSLPKHLCHVCNKNFSSSSALQIHMRTHTGDKPFRCTICHKAFTTKGNLKVHMGTHMWTNGASRRGRRMSLDLPPLPKDSDFLHRRPDLFYPYLPAPFLNGMQQKLNEISVIQNVNSNVGNGLLSFGGYGGGGGGGGGGSLGAADMKPSSPMSDKQPMTSPNTPPLWDLHYDRKPPPSEPSPPPAAPSHVPRGEGLAA</sequence>
<feature type="domain" description="C2H2-type" evidence="14">
    <location>
        <begin position="810"/>
        <end position="832"/>
    </location>
</feature>
<evidence type="ECO:0000256" key="7">
    <source>
        <dbReference type="ARBA" id="ARBA00023015"/>
    </source>
</evidence>
<feature type="compositionally biased region" description="Polar residues" evidence="13">
    <location>
        <begin position="257"/>
        <end position="275"/>
    </location>
</feature>
<feature type="compositionally biased region" description="Basic and acidic residues" evidence="13">
    <location>
        <begin position="37"/>
        <end position="49"/>
    </location>
</feature>